<geneLocation type="plasmid" evidence="1 2">
    <name>p15628A_320</name>
</geneLocation>
<name>A0AAJ6G0D8_PRORE</name>
<sequence>MDAKELNHMIAEAYSRDLQKPELVSFKEVSRWGRKYGFPVVCTLADESEEKQIHWAASLLIQVAGTWPREDMPELLTPERGSALFNDAMQLLANGLGAANQLRWQHKPCQ</sequence>
<organism evidence="1 2">
    <name type="scientific">Providencia rettgeri</name>
    <dbReference type="NCBI Taxonomy" id="587"/>
    <lineage>
        <taxon>Bacteria</taxon>
        <taxon>Pseudomonadati</taxon>
        <taxon>Pseudomonadota</taxon>
        <taxon>Gammaproteobacteria</taxon>
        <taxon>Enterobacterales</taxon>
        <taxon>Morganellaceae</taxon>
        <taxon>Providencia</taxon>
    </lineage>
</organism>
<protein>
    <submittedName>
        <fullName evidence="1">Uncharacterized protein</fullName>
    </submittedName>
</protein>
<reference evidence="1" key="1">
    <citation type="submission" date="2023-04" db="EMBL/GenBank/DDBJ databases">
        <title>Co-integrate Col3M blaNDM-1-harbouring plasmids in clinical Providencia rettgeri isolates from Argentina.</title>
        <authorList>
            <person name="de Belder D."/>
            <person name="Martino F."/>
            <person name="Tijet N."/>
            <person name="Melano R.G."/>
            <person name="Faccone D."/>
            <person name="de Mendieta J.M."/>
            <person name="Rapoport M."/>
            <person name="Albornoz E."/>
            <person name="Petroni A."/>
            <person name="Tuduri E."/>
            <person name="Derdoy L."/>
            <person name="Cogut S."/>
            <person name="Errecalde L."/>
            <person name="Pasteran F."/>
            <person name="Corso A."/>
            <person name="Gomez S.A."/>
        </authorList>
    </citation>
    <scope>NUCLEOTIDE SEQUENCE</scope>
    <source>
        <strain evidence="1">PreM15628</strain>
        <plasmid evidence="1">p15628A_320</plasmid>
    </source>
</reference>
<accession>A0AAJ6G0D8</accession>
<proteinExistence type="predicted"/>
<gene>
    <name evidence="1" type="ORF">KOF27_21840</name>
</gene>
<dbReference type="Proteomes" id="UP000682358">
    <property type="component" value="Plasmid p15628A_320"/>
</dbReference>
<evidence type="ECO:0000313" key="2">
    <source>
        <dbReference type="Proteomes" id="UP000682358"/>
    </source>
</evidence>
<evidence type="ECO:0000313" key="1">
    <source>
        <dbReference type="EMBL" id="WHT95844.1"/>
    </source>
</evidence>
<dbReference type="EMBL" id="CP123373">
    <property type="protein sequence ID" value="WHT95844.1"/>
    <property type="molecule type" value="Genomic_DNA"/>
</dbReference>
<dbReference type="AlphaFoldDB" id="A0AAJ6G0D8"/>
<keyword evidence="1" id="KW-0614">Plasmid</keyword>